<evidence type="ECO:0000313" key="2">
    <source>
        <dbReference type="EMBL" id="BBI36479.1"/>
    </source>
</evidence>
<dbReference type="RefSeq" id="WP_130615987.1">
    <property type="nucleotide sequence ID" value="NZ_AP019400.1"/>
</dbReference>
<keyword evidence="1" id="KW-0812">Transmembrane</keyword>
<protein>
    <submittedName>
        <fullName evidence="2">Uncharacterized protein</fullName>
    </submittedName>
</protein>
<feature type="transmembrane region" description="Helical" evidence="1">
    <location>
        <begin position="6"/>
        <end position="26"/>
    </location>
</feature>
<accession>A0A3T1DEF5</accession>
<keyword evidence="1" id="KW-0472">Membrane</keyword>
<dbReference type="AlphaFoldDB" id="A0A3T1DEF5"/>
<keyword evidence="1" id="KW-1133">Transmembrane helix</keyword>
<evidence type="ECO:0000313" key="3">
    <source>
        <dbReference type="Proteomes" id="UP000289856"/>
    </source>
</evidence>
<evidence type="ECO:0000256" key="1">
    <source>
        <dbReference type="SAM" id="Phobius"/>
    </source>
</evidence>
<name>A0A3T1DEF5_9BACL</name>
<gene>
    <name evidence="2" type="ORF">KCTCHS21_58780</name>
</gene>
<keyword evidence="3" id="KW-1185">Reference proteome</keyword>
<proteinExistence type="predicted"/>
<dbReference type="EMBL" id="AP019400">
    <property type="protein sequence ID" value="BBI36479.1"/>
    <property type="molecule type" value="Genomic_DNA"/>
</dbReference>
<dbReference type="Proteomes" id="UP000289856">
    <property type="component" value="Chromosome"/>
</dbReference>
<sequence length="143" mass="16728">MLKDQFAYSFVLMLRMIHIYGIIYLIGDYNLVRRGRIKLIGDRLSINVGIRKTISFDIEEIESIKEISNERELVRSSKSFWVVATPLFYKSLIGFQDEINCQITLKSQVRAYGFLGKARNITHINLSLDYCQEFVHTLKGEHY</sequence>
<dbReference type="KEGG" id="cohn:KCTCHS21_58780"/>
<organism evidence="2 3">
    <name type="scientific">Cohnella abietis</name>
    <dbReference type="NCBI Taxonomy" id="2507935"/>
    <lineage>
        <taxon>Bacteria</taxon>
        <taxon>Bacillati</taxon>
        <taxon>Bacillota</taxon>
        <taxon>Bacilli</taxon>
        <taxon>Bacillales</taxon>
        <taxon>Paenibacillaceae</taxon>
        <taxon>Cohnella</taxon>
    </lineage>
</organism>
<reference evidence="2 3" key="1">
    <citation type="submission" date="2019-01" db="EMBL/GenBank/DDBJ databases">
        <title>Complete genome sequence of Cohnella hallensis HS21 isolated from Korean fir (Abies koreana) rhizospheric soil.</title>
        <authorList>
            <person name="Jiang L."/>
            <person name="Kang S.W."/>
            <person name="Kim S."/>
            <person name="Jung J."/>
            <person name="Kim C.Y."/>
            <person name="Kim D.H."/>
            <person name="Kim S.W."/>
            <person name="Lee J."/>
        </authorList>
    </citation>
    <scope>NUCLEOTIDE SEQUENCE [LARGE SCALE GENOMIC DNA]</scope>
    <source>
        <strain evidence="2 3">HS21</strain>
    </source>
</reference>